<organism evidence="4 5">
    <name type="scientific">Cherax quadricarinatus</name>
    <name type="common">Australian red claw crayfish</name>
    <dbReference type="NCBI Taxonomy" id="27406"/>
    <lineage>
        <taxon>Eukaryota</taxon>
        <taxon>Metazoa</taxon>
        <taxon>Ecdysozoa</taxon>
        <taxon>Arthropoda</taxon>
        <taxon>Crustacea</taxon>
        <taxon>Multicrustacea</taxon>
        <taxon>Malacostraca</taxon>
        <taxon>Eumalacostraca</taxon>
        <taxon>Eucarida</taxon>
        <taxon>Decapoda</taxon>
        <taxon>Pleocyemata</taxon>
        <taxon>Astacidea</taxon>
        <taxon>Parastacoidea</taxon>
        <taxon>Parastacidae</taxon>
        <taxon>Cherax</taxon>
    </lineage>
</organism>
<dbReference type="GO" id="GO:0005737">
    <property type="term" value="C:cytoplasm"/>
    <property type="evidence" value="ECO:0007669"/>
    <property type="project" value="TreeGrafter"/>
</dbReference>
<keyword evidence="5" id="KW-1185">Reference proteome</keyword>
<evidence type="ECO:0000313" key="5">
    <source>
        <dbReference type="Proteomes" id="UP001445076"/>
    </source>
</evidence>
<reference evidence="4 5" key="1">
    <citation type="journal article" date="2024" name="BMC Genomics">
        <title>Genome assembly of redclaw crayfish (Cherax quadricarinatus) provides insights into its immune adaptation and hypoxia tolerance.</title>
        <authorList>
            <person name="Liu Z."/>
            <person name="Zheng J."/>
            <person name="Li H."/>
            <person name="Fang K."/>
            <person name="Wang S."/>
            <person name="He J."/>
            <person name="Zhou D."/>
            <person name="Weng S."/>
            <person name="Chi M."/>
            <person name="Gu Z."/>
            <person name="He J."/>
            <person name="Li F."/>
            <person name="Wang M."/>
        </authorList>
    </citation>
    <scope>NUCLEOTIDE SEQUENCE [LARGE SCALE GENOMIC DNA]</scope>
    <source>
        <strain evidence="4">ZL_2023a</strain>
    </source>
</reference>
<dbReference type="InterPro" id="IPR011021">
    <property type="entry name" value="Arrestin-like_N"/>
</dbReference>
<evidence type="ECO:0000259" key="2">
    <source>
        <dbReference type="Pfam" id="PF00339"/>
    </source>
</evidence>
<feature type="domain" description="Arrestin C-terminal-like" evidence="3">
    <location>
        <begin position="176"/>
        <end position="219"/>
    </location>
</feature>
<evidence type="ECO:0000256" key="1">
    <source>
        <dbReference type="ARBA" id="ARBA00005298"/>
    </source>
</evidence>
<dbReference type="Gene3D" id="2.60.40.640">
    <property type="match status" value="2"/>
</dbReference>
<dbReference type="InterPro" id="IPR014752">
    <property type="entry name" value="Arrestin-like_C"/>
</dbReference>
<name>A0AAW0VS68_CHEQU</name>
<dbReference type="EMBL" id="JARKIK010001339">
    <property type="protein sequence ID" value="KAK8719778.1"/>
    <property type="molecule type" value="Genomic_DNA"/>
</dbReference>
<sequence>MPSSIAVVFDNPSAVYFSGQSITGHINLTCDKPKSCRGIEVKFKGFGKVHWTERRTTGTGDDRKTETRHYTSHETYYEMAYWVWGNGHTQSELPPGTHIFNFNYVLPTGIPSSFESHIGKVRHQCKATMDIPWKTDKTCLRPYSVNTLYDLNTDPQAVLPIECTKHDYACCLWCRSGPMSLVLRIDRSGFVPGEKIMINAECSNMTKNKINSTKAVINQ</sequence>
<dbReference type="Pfam" id="PF00339">
    <property type="entry name" value="Arrestin_N"/>
    <property type="match status" value="1"/>
</dbReference>
<dbReference type="Pfam" id="PF02752">
    <property type="entry name" value="Arrestin_C"/>
    <property type="match status" value="1"/>
</dbReference>
<dbReference type="InterPro" id="IPR014756">
    <property type="entry name" value="Ig_E-set"/>
</dbReference>
<proteinExistence type="inferred from homology"/>
<dbReference type="PANTHER" id="PTHR11188:SF176">
    <property type="entry name" value="ARRESTIN DOMAIN-CONTAINING PROTEIN 1"/>
    <property type="match status" value="1"/>
</dbReference>
<comment type="similarity">
    <text evidence="1">Belongs to the arrestin family.</text>
</comment>
<evidence type="ECO:0008006" key="6">
    <source>
        <dbReference type="Google" id="ProtNLM"/>
    </source>
</evidence>
<evidence type="ECO:0000259" key="3">
    <source>
        <dbReference type="Pfam" id="PF02752"/>
    </source>
</evidence>
<dbReference type="PANTHER" id="PTHR11188">
    <property type="entry name" value="ARRESTIN DOMAIN CONTAINING PROTEIN"/>
    <property type="match status" value="1"/>
</dbReference>
<accession>A0AAW0VS68</accession>
<protein>
    <recommendedName>
        <fullName evidence="6">Arrestin domain-containing protein 3</fullName>
    </recommendedName>
</protein>
<dbReference type="GO" id="GO:0015031">
    <property type="term" value="P:protein transport"/>
    <property type="evidence" value="ECO:0007669"/>
    <property type="project" value="TreeGrafter"/>
</dbReference>
<feature type="non-terminal residue" evidence="4">
    <location>
        <position position="219"/>
    </location>
</feature>
<gene>
    <name evidence="4" type="ORF">OTU49_013777</name>
</gene>
<comment type="caution">
    <text evidence="4">The sequence shown here is derived from an EMBL/GenBank/DDBJ whole genome shotgun (WGS) entry which is preliminary data.</text>
</comment>
<dbReference type="InterPro" id="IPR011022">
    <property type="entry name" value="Arrestin_C-like"/>
</dbReference>
<dbReference type="AlphaFoldDB" id="A0AAW0VS68"/>
<feature type="domain" description="Arrestin-like N-terminal" evidence="2">
    <location>
        <begin position="6"/>
        <end position="152"/>
    </location>
</feature>
<dbReference type="Proteomes" id="UP001445076">
    <property type="component" value="Unassembled WGS sequence"/>
</dbReference>
<dbReference type="InterPro" id="IPR050357">
    <property type="entry name" value="Arrestin_domain-protein"/>
</dbReference>
<evidence type="ECO:0000313" key="4">
    <source>
        <dbReference type="EMBL" id="KAK8719778.1"/>
    </source>
</evidence>
<dbReference type="SUPFAM" id="SSF81296">
    <property type="entry name" value="E set domains"/>
    <property type="match status" value="2"/>
</dbReference>